<evidence type="ECO:0000256" key="1">
    <source>
        <dbReference type="SAM" id="MobiDB-lite"/>
    </source>
</evidence>
<evidence type="ECO:0000313" key="3">
    <source>
        <dbReference type="Proteomes" id="UP000054776"/>
    </source>
</evidence>
<feature type="region of interest" description="Disordered" evidence="1">
    <location>
        <begin position="33"/>
        <end position="73"/>
    </location>
</feature>
<dbReference type="AlphaFoldDB" id="A0A0V1BDP6"/>
<keyword evidence="3" id="KW-1185">Reference proteome</keyword>
<dbReference type="InParanoid" id="A0A0V1BDP6"/>
<evidence type="ECO:0008006" key="4">
    <source>
        <dbReference type="Google" id="ProtNLM"/>
    </source>
</evidence>
<dbReference type="STRING" id="6334.A0A0V1BDP6"/>
<evidence type="ECO:0000313" key="2">
    <source>
        <dbReference type="EMBL" id="KRY34993.1"/>
    </source>
</evidence>
<gene>
    <name evidence="2" type="ORF">T01_13170</name>
</gene>
<accession>A0A0V1BDP6</accession>
<dbReference type="Proteomes" id="UP000054776">
    <property type="component" value="Unassembled WGS sequence"/>
</dbReference>
<feature type="compositionally biased region" description="Polar residues" evidence="1">
    <location>
        <begin position="33"/>
        <end position="43"/>
    </location>
</feature>
<organism evidence="2 3">
    <name type="scientific">Trichinella spiralis</name>
    <name type="common">Trichina worm</name>
    <dbReference type="NCBI Taxonomy" id="6334"/>
    <lineage>
        <taxon>Eukaryota</taxon>
        <taxon>Metazoa</taxon>
        <taxon>Ecdysozoa</taxon>
        <taxon>Nematoda</taxon>
        <taxon>Enoplea</taxon>
        <taxon>Dorylaimia</taxon>
        <taxon>Trichinellida</taxon>
        <taxon>Trichinellidae</taxon>
        <taxon>Trichinella</taxon>
    </lineage>
</organism>
<feature type="non-terminal residue" evidence="2">
    <location>
        <position position="251"/>
    </location>
</feature>
<dbReference type="EMBL" id="JYDH01000059">
    <property type="protein sequence ID" value="KRY34993.1"/>
    <property type="molecule type" value="Genomic_DNA"/>
</dbReference>
<proteinExistence type="predicted"/>
<feature type="compositionally biased region" description="Polar residues" evidence="1">
    <location>
        <begin position="50"/>
        <end position="60"/>
    </location>
</feature>
<comment type="caution">
    <text evidence="2">The sequence shown here is derived from an EMBL/GenBank/DDBJ whole genome shotgun (WGS) entry which is preliminary data.</text>
</comment>
<reference evidence="2 3" key="1">
    <citation type="submission" date="2015-01" db="EMBL/GenBank/DDBJ databases">
        <title>Evolution of Trichinella species and genotypes.</title>
        <authorList>
            <person name="Korhonen P.K."/>
            <person name="Edoardo P."/>
            <person name="Giuseppe L.R."/>
            <person name="Gasser R.B."/>
        </authorList>
    </citation>
    <scope>NUCLEOTIDE SEQUENCE [LARGE SCALE GENOMIC DNA]</scope>
    <source>
        <strain evidence="2">ISS3</strain>
    </source>
</reference>
<name>A0A0V1BDP6_TRISP</name>
<dbReference type="OrthoDB" id="285793at2759"/>
<feature type="compositionally biased region" description="Basic residues" evidence="1">
    <location>
        <begin position="61"/>
        <end position="73"/>
    </location>
</feature>
<sequence length="251" mass="28178">MPYSFYQMNAEHEQMKNLQVFIDPDLNNDCFSSKPSLSLSTPDSEIGPSTGCSTESSSQPKKARSRPSGRRRISKQLLAQQKIERKCYLMQKTIYHLQNTALCDEISRLHQRIRCVTEERKYLLKRLLNRECSRLKPTLAVTKTKETNPVNNQREVSSCVGQTITSSSSSSMNTYTMLEVVNLRATLLVMGLGTVMLCSLGTVQECSASDCCYCHLSNSMFSGAIASRDNLELTGMIFHMSTDGPFIQDQT</sequence>
<protein>
    <recommendedName>
        <fullName evidence="4">Transforming growth factor beta regulator 1</fullName>
    </recommendedName>
</protein>